<dbReference type="InterPro" id="IPR000073">
    <property type="entry name" value="AB_hydrolase_1"/>
</dbReference>
<dbReference type="Gene3D" id="3.40.50.1820">
    <property type="entry name" value="alpha/beta hydrolase"/>
    <property type="match status" value="1"/>
</dbReference>
<keyword evidence="5" id="KW-1185">Reference proteome</keyword>
<comment type="similarity">
    <text evidence="1">Belongs to the methylmalonyl-CoA epimerase family.</text>
</comment>
<dbReference type="InterPro" id="IPR037523">
    <property type="entry name" value="VOC_core"/>
</dbReference>
<dbReference type="InterPro" id="IPR017515">
    <property type="entry name" value="MeMalonyl-CoA_epimerase"/>
</dbReference>
<dbReference type="GO" id="GO:0046872">
    <property type="term" value="F:metal ion binding"/>
    <property type="evidence" value="ECO:0007669"/>
    <property type="project" value="UniProtKB-KW"/>
</dbReference>
<dbReference type="OrthoDB" id="9788468at2"/>
<dbReference type="Gene3D" id="3.10.180.10">
    <property type="entry name" value="2,3-Dihydroxybiphenyl 1,2-Dioxygenase, domain 1"/>
    <property type="match status" value="1"/>
</dbReference>
<evidence type="ECO:0000313" key="5">
    <source>
        <dbReference type="Proteomes" id="UP000216446"/>
    </source>
</evidence>
<dbReference type="AlphaFoldDB" id="A0A259TXI9"/>
<dbReference type="PANTHER" id="PTHR43048">
    <property type="entry name" value="METHYLMALONYL-COA EPIMERASE"/>
    <property type="match status" value="1"/>
</dbReference>
<dbReference type="InterPro" id="IPR029058">
    <property type="entry name" value="AB_hydrolase_fold"/>
</dbReference>
<dbReference type="GO" id="GO:0046491">
    <property type="term" value="P:L-methylmalonyl-CoA metabolic process"/>
    <property type="evidence" value="ECO:0007669"/>
    <property type="project" value="TreeGrafter"/>
</dbReference>
<gene>
    <name evidence="4" type="ORF">BSZ36_05570</name>
</gene>
<dbReference type="InterPro" id="IPR029068">
    <property type="entry name" value="Glyas_Bleomycin-R_OHBP_Dase"/>
</dbReference>
<dbReference type="CDD" id="cd07249">
    <property type="entry name" value="MMCE"/>
    <property type="match status" value="1"/>
</dbReference>
<dbReference type="NCBIfam" id="TIGR03081">
    <property type="entry name" value="metmalonyl_epim"/>
    <property type="match status" value="1"/>
</dbReference>
<dbReference type="InParanoid" id="A0A259TXI9"/>
<dbReference type="Pfam" id="PF13669">
    <property type="entry name" value="Glyoxalase_4"/>
    <property type="match status" value="1"/>
</dbReference>
<evidence type="ECO:0000313" key="4">
    <source>
        <dbReference type="EMBL" id="OZC02493.1"/>
    </source>
</evidence>
<proteinExistence type="inferred from homology"/>
<sequence>MTLDHLGIAADSAASALFERLLGAAPYKTEVVGTQGVRTIFFGDGGEAGAAPKLELLESVAEGSPIAKFLSARGPGLHHIAFEVDDLEVEMARVSGLGIRLLSDTPQPGADGKRIVFLHPKDTAGVLVELCASTPDVPRPLAIPWEDREMHGWTVGSPEAPPLVALHGAMGTADQLGRFAPVWAEHFRVIALDLPGHGASLDPEPMTWARFASGVIAALDYLKLEDVRLFGYSLGAGVALEVARQRPVSRLALHATNTQWTEREVARMTAGLTDMPAGVEAHMAASHGGLWRDAVERMVAFSEGLPHDWIDDDALGAITAPALVSIGDRDGLFEVEHALHLARALGDAHLWVIPGAEHALSTLDADAFARTVAAHLLSQ</sequence>
<evidence type="ECO:0000256" key="2">
    <source>
        <dbReference type="ARBA" id="ARBA00022723"/>
    </source>
</evidence>
<keyword evidence="2" id="KW-0479">Metal-binding</keyword>
<name>A0A259TXI9_9BACT</name>
<dbReference type="InterPro" id="IPR051785">
    <property type="entry name" value="MMCE/EMCE_epimerase"/>
</dbReference>
<evidence type="ECO:0000259" key="3">
    <source>
        <dbReference type="PROSITE" id="PS51819"/>
    </source>
</evidence>
<dbReference type="Pfam" id="PF12697">
    <property type="entry name" value="Abhydrolase_6"/>
    <property type="match status" value="1"/>
</dbReference>
<dbReference type="PANTHER" id="PTHR43048:SF3">
    <property type="entry name" value="METHYLMALONYL-COA EPIMERASE, MITOCHONDRIAL"/>
    <property type="match status" value="1"/>
</dbReference>
<dbReference type="Proteomes" id="UP000216446">
    <property type="component" value="Unassembled WGS sequence"/>
</dbReference>
<dbReference type="GO" id="GO:0004493">
    <property type="term" value="F:methylmalonyl-CoA epimerase activity"/>
    <property type="evidence" value="ECO:0007669"/>
    <property type="project" value="TreeGrafter"/>
</dbReference>
<dbReference type="EMBL" id="MQWB01000001">
    <property type="protein sequence ID" value="OZC02493.1"/>
    <property type="molecule type" value="Genomic_DNA"/>
</dbReference>
<dbReference type="PROSITE" id="PS51819">
    <property type="entry name" value="VOC"/>
    <property type="match status" value="1"/>
</dbReference>
<evidence type="ECO:0000256" key="1">
    <source>
        <dbReference type="ARBA" id="ARBA00009308"/>
    </source>
</evidence>
<organism evidence="4 5">
    <name type="scientific">Rubricoccus marinus</name>
    <dbReference type="NCBI Taxonomy" id="716817"/>
    <lineage>
        <taxon>Bacteria</taxon>
        <taxon>Pseudomonadati</taxon>
        <taxon>Rhodothermota</taxon>
        <taxon>Rhodothermia</taxon>
        <taxon>Rhodothermales</taxon>
        <taxon>Rubricoccaceae</taxon>
        <taxon>Rubricoccus</taxon>
    </lineage>
</organism>
<protein>
    <submittedName>
        <fullName evidence="4">Methylmalonyl-CoA epimerase</fullName>
    </submittedName>
</protein>
<feature type="domain" description="VOC" evidence="3">
    <location>
        <begin position="9"/>
        <end position="133"/>
    </location>
</feature>
<comment type="caution">
    <text evidence="4">The sequence shown here is derived from an EMBL/GenBank/DDBJ whole genome shotgun (WGS) entry which is preliminary data.</text>
</comment>
<dbReference type="SUPFAM" id="SSF53474">
    <property type="entry name" value="alpha/beta-Hydrolases"/>
    <property type="match status" value="1"/>
</dbReference>
<reference evidence="4 5" key="1">
    <citation type="submission" date="2016-11" db="EMBL/GenBank/DDBJ databases">
        <title>Study of marine rhodopsin-containing bacteria.</title>
        <authorList>
            <person name="Yoshizawa S."/>
            <person name="Kumagai Y."/>
            <person name="Kogure K."/>
        </authorList>
    </citation>
    <scope>NUCLEOTIDE SEQUENCE [LARGE SCALE GENOMIC DNA]</scope>
    <source>
        <strain evidence="4 5">SG-29</strain>
    </source>
</reference>
<dbReference type="RefSeq" id="WP_094546809.1">
    <property type="nucleotide sequence ID" value="NZ_MQWB01000001.1"/>
</dbReference>
<accession>A0A259TXI9</accession>
<dbReference type="SUPFAM" id="SSF54593">
    <property type="entry name" value="Glyoxalase/Bleomycin resistance protein/Dihydroxybiphenyl dioxygenase"/>
    <property type="match status" value="1"/>
</dbReference>